<keyword evidence="2 6" id="KW-1003">Cell membrane</keyword>
<dbReference type="PANTHER" id="PTHR38344:SF1">
    <property type="entry name" value="INORGANIC CARBON TRANSPORTER SUBUNIT DABA-RELATED"/>
    <property type="match status" value="1"/>
</dbReference>
<comment type="caution">
    <text evidence="7">The sequence shown here is derived from an EMBL/GenBank/DDBJ whole genome shotgun (WGS) entry which is preliminary data.</text>
</comment>
<dbReference type="AlphaFoldDB" id="A0A7U7G905"/>
<reference evidence="7 8" key="1">
    <citation type="journal article" date="2014" name="ISME J.">
        <title>Candidatus Competibacter-lineage genomes retrieved from metagenomes reveal functional metabolic diversity.</title>
        <authorList>
            <person name="McIlroy S.J."/>
            <person name="Albertsen M."/>
            <person name="Andresen E.K."/>
            <person name="Saunders A.M."/>
            <person name="Kristiansen R."/>
            <person name="Stokholm-Bjerregaard M."/>
            <person name="Nielsen K.L."/>
            <person name="Nielsen P.H."/>
        </authorList>
    </citation>
    <scope>NUCLEOTIDE SEQUENCE [LARGE SCALE GENOMIC DNA]</scope>
    <source>
        <strain evidence="7 8">Run_B_J11</strain>
    </source>
</reference>
<evidence type="ECO:0000313" key="8">
    <source>
        <dbReference type="Proteomes" id="UP000019184"/>
    </source>
</evidence>
<evidence type="ECO:0000256" key="6">
    <source>
        <dbReference type="HAMAP-Rule" id="MF_01871"/>
    </source>
</evidence>
<dbReference type="InterPro" id="IPR018752">
    <property type="entry name" value="DabA"/>
</dbReference>
<feature type="binding site" evidence="6">
    <location>
        <position position="532"/>
    </location>
    <ligand>
        <name>Zn(2+)</name>
        <dbReference type="ChEBI" id="CHEBI:29105"/>
    </ligand>
</feature>
<comment type="cofactor">
    <cofactor evidence="6">
        <name>Zn(2+)</name>
        <dbReference type="ChEBI" id="CHEBI:29105"/>
    </cofactor>
</comment>
<feature type="binding site" evidence="6">
    <location>
        <position position="339"/>
    </location>
    <ligand>
        <name>Zn(2+)</name>
        <dbReference type="ChEBI" id="CHEBI:29105"/>
    </ligand>
</feature>
<evidence type="ECO:0000256" key="2">
    <source>
        <dbReference type="ARBA" id="ARBA00022475"/>
    </source>
</evidence>
<protein>
    <recommendedName>
        <fullName evidence="6">Probable inorganic carbon transporter subunit DabA</fullName>
    </recommendedName>
</protein>
<feature type="binding site" evidence="6">
    <location>
        <position position="517"/>
    </location>
    <ligand>
        <name>Zn(2+)</name>
        <dbReference type="ChEBI" id="CHEBI:29105"/>
    </ligand>
</feature>
<keyword evidence="5 6" id="KW-0472">Membrane</keyword>
<dbReference type="GO" id="GO:0005886">
    <property type="term" value="C:plasma membrane"/>
    <property type="evidence" value="ECO:0007669"/>
    <property type="project" value="UniProtKB-SubCell"/>
</dbReference>
<keyword evidence="8" id="KW-1185">Reference proteome</keyword>
<evidence type="ECO:0000256" key="1">
    <source>
        <dbReference type="ARBA" id="ARBA00022448"/>
    </source>
</evidence>
<keyword evidence="1 6" id="KW-0813">Transport</keyword>
<dbReference type="RefSeq" id="WP_034430786.1">
    <property type="nucleotide sequence ID" value="NZ_CBTK010000035.1"/>
</dbReference>
<dbReference type="Pfam" id="PF10070">
    <property type="entry name" value="DabA"/>
    <property type="match status" value="1"/>
</dbReference>
<keyword evidence="3 6" id="KW-0479">Metal-binding</keyword>
<comment type="similarity">
    <text evidence="6">Belongs to the inorganic carbon transporter (TC 9.A.2) DabA family.</text>
</comment>
<comment type="subcellular location">
    <subcellularLocation>
        <location evidence="6">Cell membrane</location>
        <topology evidence="6">Peripheral membrane protein</topology>
    </subcellularLocation>
</comment>
<dbReference type="Proteomes" id="UP000019184">
    <property type="component" value="Unassembled WGS sequence"/>
</dbReference>
<dbReference type="GO" id="GO:0008270">
    <property type="term" value="F:zinc ion binding"/>
    <property type="evidence" value="ECO:0007669"/>
    <property type="project" value="UniProtKB-UniRule"/>
</dbReference>
<evidence type="ECO:0000313" key="7">
    <source>
        <dbReference type="EMBL" id="CDH43720.1"/>
    </source>
</evidence>
<keyword evidence="4 6" id="KW-0862">Zinc</keyword>
<proteinExistence type="inferred from homology"/>
<comment type="subunit">
    <text evidence="6">Forms a complex with DabB.</text>
</comment>
<gene>
    <name evidence="6" type="primary">dabA</name>
    <name evidence="7" type="ORF">BN874_130045</name>
</gene>
<dbReference type="OrthoDB" id="9805101at2"/>
<feature type="binding site" evidence="6">
    <location>
        <position position="337"/>
    </location>
    <ligand>
        <name>Zn(2+)</name>
        <dbReference type="ChEBI" id="CHEBI:29105"/>
    </ligand>
</feature>
<comment type="function">
    <text evidence="6">Part of an energy-coupled inorganic carbon pump.</text>
</comment>
<evidence type="ECO:0000256" key="5">
    <source>
        <dbReference type="ARBA" id="ARBA00023136"/>
    </source>
</evidence>
<name>A0A7U7G905_9GAMM</name>
<dbReference type="PANTHER" id="PTHR38344">
    <property type="entry name" value="UPF0753 PROTEIN AQ_863"/>
    <property type="match status" value="1"/>
</dbReference>
<organism evidence="7 8">
    <name type="scientific">Candidatus Contendobacter odensis Run_B_J11</name>
    <dbReference type="NCBI Taxonomy" id="1400861"/>
    <lineage>
        <taxon>Bacteria</taxon>
        <taxon>Pseudomonadati</taxon>
        <taxon>Pseudomonadota</taxon>
        <taxon>Gammaproteobacteria</taxon>
        <taxon>Candidatus Competibacteraceae</taxon>
        <taxon>Candidatus Contendibacter</taxon>
    </lineage>
</organism>
<accession>A0A7U7G905</accession>
<dbReference type="EMBL" id="CBTK010000035">
    <property type="protein sequence ID" value="CDH43720.1"/>
    <property type="molecule type" value="Genomic_DNA"/>
</dbReference>
<dbReference type="HAMAP" id="MF_01871">
    <property type="entry name" value="DabA"/>
    <property type="match status" value="1"/>
</dbReference>
<evidence type="ECO:0000256" key="4">
    <source>
        <dbReference type="ARBA" id="ARBA00022833"/>
    </source>
</evidence>
<evidence type="ECO:0000256" key="3">
    <source>
        <dbReference type="ARBA" id="ARBA00022723"/>
    </source>
</evidence>
<sequence>MSAVADRTDSHAALDHSVTRACQRIAPTWPLDQFIAVNPYWGYVNQPIDDAAAALGSLSGASLLMPRTFYLDHWKVGHLRREHLQGAIDAAGASCTVDALVASLYETAAPVPRLRLVTDLVDGHRDLQHAMAWCDFVTHQISQHCAAYFDHGQSTWAPDWRAGLYPTWRRQAIGDHGPRLLMGYQDFGQTVNALPDEPMALIVAATQALGVPESGYEAYFTALLLSINGWASWCAYEGWQAGLAQREDERRIVHLLAIRLAWEWVLYQGGQRASIEAQWTASWRGHERLVPLAHAARQHDWLLQQALERAYQEPLCQGLLQADPAPAATPAAQAVFCIDVRSEVFRRALEASSPSIQTLGFAGFFGLPIAYNPLGTALTRPQLPGLLAPARCVTDECDSPASGADIARRREQTLQWRQRWQDFRSQASSTFTFVESMGLLYAGKLLKNSLALEAAPRPVEQSGLSATQLHHLRPRLPALADDADPAEAKARCDMAAAVLGAMSLTEGLARLVLLAGHGSQSANNPHAAGLDCGACGGQTGEVNARVLAALLNDPAVRQGLRARGLVISDDTHFVAGLHNTTTDEVYLYDLDQAPASHAADLAQLQQWLAQAGTRARAERAATLGLGDGIHQAAMLERVIKVRATDWAQVRPEWGLANNAAFIVAPRVRTRCLNLAGRTFLHDYQWRRDPNLSTLELIMTAPMLVTNWINMQYYASTVDNERYGSGNKVLHNVVGGRLGVFEGNGGDLRIGLPLQSLHDGEVLRHTPLRLSVFIEAPLSNIDTIIAKHEIVRHLLDHEWLYLFHIGDEEQTISQYRAGRWQVVAQSPAMAKTA</sequence>